<evidence type="ECO:0000256" key="4">
    <source>
        <dbReference type="ARBA" id="ARBA00022801"/>
    </source>
</evidence>
<evidence type="ECO:0000256" key="1">
    <source>
        <dbReference type="ARBA" id="ARBA00001561"/>
    </source>
</evidence>
<dbReference type="InterPro" id="IPR036505">
    <property type="entry name" value="Amidase/PGRP_sf"/>
</dbReference>
<evidence type="ECO:0000256" key="7">
    <source>
        <dbReference type="ARBA" id="ARBA00032390"/>
    </source>
</evidence>
<dbReference type="Pfam" id="PF01471">
    <property type="entry name" value="PG_binding_1"/>
    <property type="match status" value="2"/>
</dbReference>
<dbReference type="Pfam" id="PF01510">
    <property type="entry name" value="Amidase_2"/>
    <property type="match status" value="1"/>
</dbReference>
<evidence type="ECO:0000256" key="6">
    <source>
        <dbReference type="ARBA" id="ARBA00030881"/>
    </source>
</evidence>
<dbReference type="Gene3D" id="3.40.80.10">
    <property type="entry name" value="Peptidoglycan recognition protein-like"/>
    <property type="match status" value="1"/>
</dbReference>
<comment type="caution">
    <text evidence="10">The sequence shown here is derived from an EMBL/GenBank/DDBJ whole genome shotgun (WGS) entry which is preliminary data.</text>
</comment>
<dbReference type="InterPro" id="IPR051206">
    <property type="entry name" value="NAMLAA_amidase_2"/>
</dbReference>
<evidence type="ECO:0000256" key="8">
    <source>
        <dbReference type="SAM" id="MobiDB-lite"/>
    </source>
</evidence>
<evidence type="ECO:0000259" key="9">
    <source>
        <dbReference type="SMART" id="SM00644"/>
    </source>
</evidence>
<keyword evidence="4" id="KW-0378">Hydrolase</keyword>
<keyword evidence="11" id="KW-1185">Reference proteome</keyword>
<dbReference type="Proteomes" id="UP001518925">
    <property type="component" value="Unassembled WGS sequence"/>
</dbReference>
<dbReference type="InterPro" id="IPR036366">
    <property type="entry name" value="PGBDSf"/>
</dbReference>
<accession>A0ABS2DH39</accession>
<dbReference type="PANTHER" id="PTHR30417:SF1">
    <property type="entry name" value="N-ACETYLMURAMOYL-L-ALANINE AMIDASE AMID"/>
    <property type="match status" value="1"/>
</dbReference>
<dbReference type="PANTHER" id="PTHR30417">
    <property type="entry name" value="N-ACETYLMURAMOYL-L-ALANINE AMIDASE AMID"/>
    <property type="match status" value="1"/>
</dbReference>
<feature type="domain" description="N-acetylmuramoyl-L-alanine amidase" evidence="9">
    <location>
        <begin position="12"/>
        <end position="150"/>
    </location>
</feature>
<feature type="region of interest" description="Disordered" evidence="8">
    <location>
        <begin position="174"/>
        <end position="200"/>
    </location>
</feature>
<reference evidence="10 11" key="1">
    <citation type="submission" date="2021-02" db="EMBL/GenBank/DDBJ databases">
        <title>Bacillus sp. RD4P76, an endophyte from a halophyte.</title>
        <authorList>
            <person name="Sun J.-Q."/>
        </authorList>
    </citation>
    <scope>NUCLEOTIDE SEQUENCE [LARGE SCALE GENOMIC DNA]</scope>
    <source>
        <strain evidence="10 11">RD4P76</strain>
    </source>
</reference>
<comment type="similarity">
    <text evidence="2">Belongs to the N-acetylmuramoyl-L-alanine amidase 2 family.</text>
</comment>
<comment type="catalytic activity">
    <reaction evidence="1">
        <text>Hydrolyzes the link between N-acetylmuramoyl residues and L-amino acid residues in certain cell-wall glycopeptides.</text>
        <dbReference type="EC" id="3.5.1.28"/>
    </reaction>
</comment>
<dbReference type="InterPro" id="IPR002502">
    <property type="entry name" value="Amidase_domain"/>
</dbReference>
<dbReference type="SUPFAM" id="SSF47090">
    <property type="entry name" value="PGBD-like"/>
    <property type="match status" value="2"/>
</dbReference>
<evidence type="ECO:0000313" key="11">
    <source>
        <dbReference type="Proteomes" id="UP001518925"/>
    </source>
</evidence>
<evidence type="ECO:0000256" key="3">
    <source>
        <dbReference type="ARBA" id="ARBA00011901"/>
    </source>
</evidence>
<gene>
    <name evidence="10" type="ORF">JR050_04065</name>
</gene>
<dbReference type="CDD" id="cd06583">
    <property type="entry name" value="PGRP"/>
    <property type="match status" value="1"/>
</dbReference>
<organism evidence="10 11">
    <name type="scientific">Bacillus suaedaesalsae</name>
    <dbReference type="NCBI Taxonomy" id="2810349"/>
    <lineage>
        <taxon>Bacteria</taxon>
        <taxon>Bacillati</taxon>
        <taxon>Bacillota</taxon>
        <taxon>Bacilli</taxon>
        <taxon>Bacillales</taxon>
        <taxon>Bacillaceae</taxon>
        <taxon>Bacillus</taxon>
    </lineage>
</organism>
<dbReference type="InterPro" id="IPR036365">
    <property type="entry name" value="PGBD-like_sf"/>
</dbReference>
<dbReference type="SMART" id="SM00644">
    <property type="entry name" value="Ami_2"/>
    <property type="match status" value="1"/>
</dbReference>
<keyword evidence="5" id="KW-0961">Cell wall biogenesis/degradation</keyword>
<dbReference type="EC" id="3.5.1.28" evidence="3"/>
<proteinExistence type="inferred from homology"/>
<evidence type="ECO:0000256" key="2">
    <source>
        <dbReference type="ARBA" id="ARBA00007553"/>
    </source>
</evidence>
<dbReference type="Gene3D" id="1.10.101.10">
    <property type="entry name" value="PGBD-like superfamily/PGBD"/>
    <property type="match status" value="2"/>
</dbReference>
<protein>
    <recommendedName>
        <fullName evidence="3">N-acetylmuramoyl-L-alanine amidase</fullName>
        <ecNumber evidence="3">3.5.1.28</ecNumber>
    </recommendedName>
    <alternativeName>
        <fullName evidence="7">Autolysin</fullName>
    </alternativeName>
    <alternativeName>
        <fullName evidence="6">Cell wall hydrolase</fullName>
    </alternativeName>
</protein>
<sequence>MAYSITRDYIRKGNSRPGTKNGDVKFIVSHDTGNPGSTAYANRNYFNNSQPSASAHTFIDDKYILEIIPLDEVAYHVRNNVTTDNRMFGANANNAAIGVELCFGGSINFTEAYTRYVWYHAYLLDLFGLNPDKHIVAHSTLDPSRRRDPQNALQQNGISWEKFRSDVKATYQSSFKGGQDSGSTPAPAPTPVPPQVKGVSVDLPLKEGDRGQFVREVQQDLIQAGFPLPRFGADGAFGNETEVAVMRFQRKYGLRVDGLVGTNTLNKLNQVLSEPRPATEFPLPTRVLRNGDRGEEVKQVQRALKQINFDPGAIDGIYGSNTENAVRRFQSMYAALADDGVYGPNTRRYIQLELEEQD</sequence>
<dbReference type="EMBL" id="JAFELM010000016">
    <property type="protein sequence ID" value="MBM6616858.1"/>
    <property type="molecule type" value="Genomic_DNA"/>
</dbReference>
<dbReference type="SUPFAM" id="SSF55846">
    <property type="entry name" value="N-acetylmuramoyl-L-alanine amidase-like"/>
    <property type="match status" value="1"/>
</dbReference>
<evidence type="ECO:0000313" key="10">
    <source>
        <dbReference type="EMBL" id="MBM6616858.1"/>
    </source>
</evidence>
<dbReference type="InterPro" id="IPR002477">
    <property type="entry name" value="Peptidoglycan-bd-like"/>
</dbReference>
<evidence type="ECO:0000256" key="5">
    <source>
        <dbReference type="ARBA" id="ARBA00023316"/>
    </source>
</evidence>
<name>A0ABS2DH39_9BACI</name>